<protein>
    <submittedName>
        <fullName evidence="2">Uncharacterized protein</fullName>
    </submittedName>
</protein>
<organism evidence="2 3">
    <name type="scientific">Thermochromatium tepidum ATCC 43061</name>
    <dbReference type="NCBI Taxonomy" id="316276"/>
    <lineage>
        <taxon>Bacteria</taxon>
        <taxon>Pseudomonadati</taxon>
        <taxon>Pseudomonadota</taxon>
        <taxon>Gammaproteobacteria</taxon>
        <taxon>Chromatiales</taxon>
        <taxon>Chromatiaceae</taxon>
        <taxon>Thermochromatium</taxon>
    </lineage>
</organism>
<reference evidence="2 3" key="1">
    <citation type="submission" date="2019-12" db="EMBL/GenBank/DDBJ databases">
        <title>The complete genome of the thermophilic, anoxygenic phototrophic gammaproteobacterium Thermochromatium tepidum.</title>
        <authorList>
            <person name="Sattley W.M."/>
            <person name="Swingley W.D."/>
            <person name="Burchell B.M."/>
            <person name="Gurbani S.A."/>
            <person name="Kujawa C.M."/>
            <person name="Nuccio D.A."/>
            <person name="Schladweiler J."/>
            <person name="Shaffer K.N."/>
            <person name="Stokes L.M."/>
            <person name="Touchman J.W."/>
            <person name="Blankenship R.E."/>
            <person name="Madigan M.T."/>
        </authorList>
    </citation>
    <scope>NUCLEOTIDE SEQUENCE [LARGE SCALE GENOMIC DNA]</scope>
    <source>
        <strain evidence="2 3">ATCC 43061</strain>
    </source>
</reference>
<gene>
    <name evidence="2" type="ORF">E6P07_04755</name>
</gene>
<dbReference type="Proteomes" id="UP000426424">
    <property type="component" value="Chromosome"/>
</dbReference>
<keyword evidence="3" id="KW-1185">Reference proteome</keyword>
<feature type="transmembrane region" description="Helical" evidence="1">
    <location>
        <begin position="15"/>
        <end position="35"/>
    </location>
</feature>
<accession>A0A6I6EBP2</accession>
<sequence>MHRRPSPSLMPEPNLLPFLDLVLAFVGILIVVFSLQAPNRPETGRPLAIDDLVICQADGAVMLYAGPDAEPRLYREAELDALLTRLATQGEGVRNLVFALTQDCLGTRRAFEDTFSRFTRRLDPNAETRRAFRLSFRPLSKAPEALPRLLNEWRGHGDGHGD</sequence>
<keyword evidence="1" id="KW-0812">Transmembrane</keyword>
<proteinExistence type="predicted"/>
<dbReference type="KEGG" id="ttp:E6P07_04755"/>
<evidence type="ECO:0000313" key="2">
    <source>
        <dbReference type="EMBL" id="QGU32359.1"/>
    </source>
</evidence>
<dbReference type="AlphaFoldDB" id="A0A6I6EBP2"/>
<dbReference type="RefSeq" id="WP_153974557.1">
    <property type="nucleotide sequence ID" value="NZ_CP039268.1"/>
</dbReference>
<keyword evidence="1" id="KW-1133">Transmembrane helix</keyword>
<evidence type="ECO:0000313" key="3">
    <source>
        <dbReference type="Proteomes" id="UP000426424"/>
    </source>
</evidence>
<evidence type="ECO:0000256" key="1">
    <source>
        <dbReference type="SAM" id="Phobius"/>
    </source>
</evidence>
<dbReference type="OrthoDB" id="5766081at2"/>
<keyword evidence="1" id="KW-0472">Membrane</keyword>
<dbReference type="EMBL" id="CP039268">
    <property type="protein sequence ID" value="QGU32359.1"/>
    <property type="molecule type" value="Genomic_DNA"/>
</dbReference>
<name>A0A6I6EBP2_THETI</name>